<feature type="transmembrane region" description="Helical" evidence="2">
    <location>
        <begin position="37"/>
        <end position="58"/>
    </location>
</feature>
<name>M0PCF2_9EURY</name>
<evidence type="ECO:0000313" key="5">
    <source>
        <dbReference type="Proteomes" id="UP000011575"/>
    </source>
</evidence>
<dbReference type="Proteomes" id="UP000011575">
    <property type="component" value="Unassembled WGS sequence"/>
</dbReference>
<dbReference type="PROSITE" id="PS51202">
    <property type="entry name" value="RCK_C"/>
    <property type="match status" value="1"/>
</dbReference>
<feature type="transmembrane region" description="Helical" evidence="2">
    <location>
        <begin position="70"/>
        <end position="93"/>
    </location>
</feature>
<dbReference type="Pfam" id="PF26502">
    <property type="entry name" value="DUF8167_2nd"/>
    <property type="match status" value="1"/>
</dbReference>
<dbReference type="EMBL" id="AOJI01000022">
    <property type="protein sequence ID" value="EMA67721.1"/>
    <property type="molecule type" value="Genomic_DNA"/>
</dbReference>
<dbReference type="GO" id="GO:0008324">
    <property type="term" value="F:monoatomic cation transmembrane transporter activity"/>
    <property type="evidence" value="ECO:0007669"/>
    <property type="project" value="InterPro"/>
</dbReference>
<keyword evidence="2" id="KW-0472">Membrane</keyword>
<evidence type="ECO:0000256" key="2">
    <source>
        <dbReference type="SAM" id="Phobius"/>
    </source>
</evidence>
<dbReference type="RefSeq" id="WP_008000286.1">
    <property type="nucleotide sequence ID" value="NZ_AOJI01000022.1"/>
</dbReference>
<feature type="compositionally biased region" description="Acidic residues" evidence="1">
    <location>
        <begin position="439"/>
        <end position="453"/>
    </location>
</feature>
<dbReference type="PATRIC" id="fig|1230454.4.peg.1687"/>
<evidence type="ECO:0000259" key="3">
    <source>
        <dbReference type="PROSITE" id="PS51202"/>
    </source>
</evidence>
<comment type="caution">
    <text evidence="4">The sequence shown here is derived from an EMBL/GenBank/DDBJ whole genome shotgun (WGS) entry which is preliminary data.</text>
</comment>
<evidence type="ECO:0000313" key="4">
    <source>
        <dbReference type="EMBL" id="EMA67721.1"/>
    </source>
</evidence>
<dbReference type="Pfam" id="PF26501">
    <property type="entry name" value="DUF8167"/>
    <property type="match status" value="1"/>
</dbReference>
<gene>
    <name evidence="4" type="ORF">C461_08339</name>
</gene>
<keyword evidence="2" id="KW-0812">Transmembrane</keyword>
<dbReference type="AlphaFoldDB" id="M0PCF2"/>
<dbReference type="InterPro" id="IPR058480">
    <property type="entry name" value="DUF8167_N"/>
</dbReference>
<dbReference type="InterPro" id="IPR006037">
    <property type="entry name" value="RCK_C"/>
</dbReference>
<keyword evidence="5" id="KW-1185">Reference proteome</keyword>
<sequence length="471" mass="48299">MSAVLGAAGTAVATVASGVIGFETVAGAGFAQPRQAAITLATFALLSALLSAAAALTYRWYFRAEIPEGVTALLGVAVVALYLNTTSLGAVAIGDSPELLRPESVFFNVVSLGVAAVTAPVGRHVGDRLAVDVFALSGAKQLEGELSGVVRAFGRFTAVTLPEAAEIKDMDTYDPVSPEKKAELAGKTLLFARKLSGEELRERLVERVKSDYGVAYVDVDVADDGTVDYFAVGSRAAGLGPTLAPGSAAVAVVADPPNNATAGDVVQVWQTEPDAKRVATGELRGIAGDAVTVVLDESDAEKLSEGPYRLVTLPAAPQADREFASLLRTADETMAAVAVGAGSDLVESTVGDAEVVVAAVRPADGAVQPIPSRAYAFGAGDLVYLVGRPDAIRRFEAAAKGDERGGAIDADELAHALDTDLAVEERTPDEYAEVANGEAVDEGEAANEGEAADEGGAADVDPDDRTRSDGL</sequence>
<dbReference type="GO" id="GO:0006813">
    <property type="term" value="P:potassium ion transport"/>
    <property type="evidence" value="ECO:0007669"/>
    <property type="project" value="InterPro"/>
</dbReference>
<keyword evidence="2" id="KW-1133">Transmembrane helix</keyword>
<feature type="domain" description="RCK C-terminal" evidence="3">
    <location>
        <begin position="321"/>
        <end position="401"/>
    </location>
</feature>
<reference evidence="4 5" key="1">
    <citation type="journal article" date="2014" name="PLoS Genet.">
        <title>Phylogenetically driven sequencing of extremely halophilic archaea reveals strategies for static and dynamic osmo-response.</title>
        <authorList>
            <person name="Becker E.A."/>
            <person name="Seitzer P.M."/>
            <person name="Tritt A."/>
            <person name="Larsen D."/>
            <person name="Krusor M."/>
            <person name="Yao A.I."/>
            <person name="Wu D."/>
            <person name="Madern D."/>
            <person name="Eisen J.A."/>
            <person name="Darling A.E."/>
            <person name="Facciotti M.T."/>
        </authorList>
    </citation>
    <scope>NUCLEOTIDE SEQUENCE [LARGE SCALE GENOMIC DNA]</scope>
    <source>
        <strain evidence="4 5">JCM 13560</strain>
    </source>
</reference>
<organism evidence="4 5">
    <name type="scientific">Halorubrum aidingense JCM 13560</name>
    <dbReference type="NCBI Taxonomy" id="1230454"/>
    <lineage>
        <taxon>Archaea</taxon>
        <taxon>Methanobacteriati</taxon>
        <taxon>Methanobacteriota</taxon>
        <taxon>Stenosarchaea group</taxon>
        <taxon>Halobacteria</taxon>
        <taxon>Halobacteriales</taxon>
        <taxon>Haloferacaceae</taxon>
        <taxon>Halorubrum</taxon>
    </lineage>
</organism>
<dbReference type="Gene3D" id="3.30.70.1450">
    <property type="entry name" value="Regulator of K+ conductance, C-terminal domain"/>
    <property type="match status" value="1"/>
</dbReference>
<dbReference type="Pfam" id="PF26503">
    <property type="entry name" value="DUF8167_3rd"/>
    <property type="match status" value="1"/>
</dbReference>
<feature type="region of interest" description="Disordered" evidence="1">
    <location>
        <begin position="424"/>
        <end position="471"/>
    </location>
</feature>
<protein>
    <submittedName>
        <fullName evidence="4">TrkA-C domain protein</fullName>
    </submittedName>
</protein>
<dbReference type="InterPro" id="IPR036721">
    <property type="entry name" value="RCK_C_sf"/>
</dbReference>
<accession>M0PCF2</accession>
<dbReference type="STRING" id="1230454.C461_08339"/>
<evidence type="ECO:0000256" key="1">
    <source>
        <dbReference type="SAM" id="MobiDB-lite"/>
    </source>
</evidence>
<dbReference type="InterPro" id="IPR058603">
    <property type="entry name" value="DUF8167_2nd"/>
</dbReference>
<proteinExistence type="predicted"/>
<dbReference type="SUPFAM" id="SSF116726">
    <property type="entry name" value="TrkA C-terminal domain-like"/>
    <property type="match status" value="1"/>
</dbReference>
<dbReference type="InterPro" id="IPR058604">
    <property type="entry name" value="DUF8167_3rd"/>
</dbReference>